<dbReference type="EC" id="5.2.1.8" evidence="3"/>
<comment type="catalytic activity">
    <reaction evidence="3">
        <text>[protein]-peptidylproline (omega=180) = [protein]-peptidylproline (omega=0)</text>
        <dbReference type="Rhea" id="RHEA:16237"/>
        <dbReference type="Rhea" id="RHEA-COMP:10747"/>
        <dbReference type="Rhea" id="RHEA-COMP:10748"/>
        <dbReference type="ChEBI" id="CHEBI:83833"/>
        <dbReference type="ChEBI" id="CHEBI:83834"/>
        <dbReference type="EC" id="5.2.1.8"/>
    </reaction>
</comment>
<dbReference type="Proteomes" id="UP000008022">
    <property type="component" value="Unassembled WGS sequence"/>
</dbReference>
<sequence>MERSLRCRRRRRKKDFGAMKLSDLGKPDEDLFVWRGDTSRLESFGNEHGRGRGRGSPGFAKWTVQEAPGERFDWLEMKGFYCCEAQENVMQGFSMAVSSMQAGEKAVFTIPPELEGTMSRCPADIPANLPPNQALQFDVELISLITITDILDNEGILKKTIKRGVGNDKPCDLDEVLVNYNACLEDGMSVSMSEGVEFNLAEGFFCPAFARAVETMTEGEEVVLIVKPEYGFGERGRPSIGDEAAVPPDATLYVYLQLMSWKTVRHIGQNGTILKKTLRRGNLEGHHTENQAVVGVRLIGKLHDGAVFDQRGHQGDEPFEFVVDEEQVSDDLEEAVLTMWEGEVSLFTIPPQCLQDQHMVVPPGSSVTYEIELVSVEVRAKASVDEAVTLATVVSKNVSFREESNFLDNLKDGERKVLAELRAKVEETIVEGKLFDDGKEKDLMALGLHPPEKMLNASREKAVFTIPPELAGTKSRCPVDIPGNIAPNEALRFDIELISLVTITDILDDEGILKKIIKRGLGSDKPCDLDEMSVSMSEGIEFNLAEGFFCPAFARAVETMTEGEEAVLIVKPEYGFGERGRPSIGDEAGVPPDATLYVYLQLMSWKTVRHIGENGTILKKTLRRGNLEGQQTENEAVVGVRLIGKLQDGAVFDQRGHEGDEPFKFMVDEEQVSEGLEEAVLTMREGEVSLFTIPPHRVQDQLLVVPAGSSVTYEIELVSVDKPPRLMSQAETIEAAAEKEKEGDKLFSSSKFFRAYRRYYKARQIILLRSGRGETDEEIKQMLISLTFKAAECANQLQRYEQAYHRYREILEYDPGNVKAREMTGRAFPEASLGIDTAAMHRGLDQLFRPKEEFRVCGYMVPEFSEMRLKQGHKYHGSINIFVPPIPRPDTNANQAVPAAPTGHRLTHSPATPPGANNEKTNSSSRVPVAARKGLASCFRCISSDSN</sequence>
<dbReference type="InterPro" id="IPR011990">
    <property type="entry name" value="TPR-like_helical_dom_sf"/>
</dbReference>
<feature type="domain" description="PPIase FKBP-type" evidence="5">
    <location>
        <begin position="635"/>
        <end position="721"/>
    </location>
</feature>
<dbReference type="InterPro" id="IPR050754">
    <property type="entry name" value="FKBP4/5/8-like"/>
</dbReference>
<dbReference type="AlphaFoldDB" id="A0A0E0MY45"/>
<evidence type="ECO:0000313" key="7">
    <source>
        <dbReference type="Proteomes" id="UP000008022"/>
    </source>
</evidence>
<evidence type="ECO:0000256" key="1">
    <source>
        <dbReference type="ARBA" id="ARBA00022737"/>
    </source>
</evidence>
<keyword evidence="1" id="KW-0677">Repeat</keyword>
<evidence type="ECO:0000313" key="6">
    <source>
        <dbReference type="EnsemblPlants" id="ORUFI01G22250.1"/>
    </source>
</evidence>
<accession>A0A0E0MY45</accession>
<organism evidence="6 7">
    <name type="scientific">Oryza rufipogon</name>
    <name type="common">Brownbeard rice</name>
    <name type="synonym">Asian wild rice</name>
    <dbReference type="NCBI Taxonomy" id="4529"/>
    <lineage>
        <taxon>Eukaryota</taxon>
        <taxon>Viridiplantae</taxon>
        <taxon>Streptophyta</taxon>
        <taxon>Embryophyta</taxon>
        <taxon>Tracheophyta</taxon>
        <taxon>Spermatophyta</taxon>
        <taxon>Magnoliopsida</taxon>
        <taxon>Liliopsida</taxon>
        <taxon>Poales</taxon>
        <taxon>Poaceae</taxon>
        <taxon>BOP clade</taxon>
        <taxon>Oryzoideae</taxon>
        <taxon>Oryzeae</taxon>
        <taxon>Oryzinae</taxon>
        <taxon>Oryza</taxon>
    </lineage>
</organism>
<name>A0A0E0MY45_ORYRU</name>
<feature type="domain" description="PPIase FKBP-type" evidence="5">
    <location>
        <begin position="291"/>
        <end position="377"/>
    </location>
</feature>
<dbReference type="Gramene" id="ORUFI01G22250.1">
    <property type="protein sequence ID" value="ORUFI01G22250.1"/>
    <property type="gene ID" value="ORUFI01G22250"/>
</dbReference>
<dbReference type="OMA" id="CCEAQEN"/>
<dbReference type="GO" id="GO:0003755">
    <property type="term" value="F:peptidyl-prolyl cis-trans isomerase activity"/>
    <property type="evidence" value="ECO:0007669"/>
    <property type="project" value="UniProtKB-KW"/>
</dbReference>
<protein>
    <recommendedName>
        <fullName evidence="3">peptidylprolyl isomerase</fullName>
        <ecNumber evidence="3">5.2.1.8</ecNumber>
    </recommendedName>
</protein>
<keyword evidence="3" id="KW-0697">Rotamase</keyword>
<keyword evidence="2" id="KW-0802">TPR repeat</keyword>
<dbReference type="Gene3D" id="3.10.50.40">
    <property type="match status" value="6"/>
</dbReference>
<evidence type="ECO:0000256" key="3">
    <source>
        <dbReference type="PROSITE-ProRule" id="PRU00277"/>
    </source>
</evidence>
<evidence type="ECO:0000259" key="5">
    <source>
        <dbReference type="PROSITE" id="PS50059"/>
    </source>
</evidence>
<dbReference type="InterPro" id="IPR001179">
    <property type="entry name" value="PPIase_FKBP_dom"/>
</dbReference>
<feature type="domain" description="PPIase FKBP-type" evidence="5">
    <location>
        <begin position="173"/>
        <end position="262"/>
    </location>
</feature>
<feature type="region of interest" description="Disordered" evidence="4">
    <location>
        <begin position="887"/>
        <end position="928"/>
    </location>
</feature>
<proteinExistence type="predicted"/>
<dbReference type="STRING" id="4529.A0A0E0MY45"/>
<evidence type="ECO:0000256" key="2">
    <source>
        <dbReference type="ARBA" id="ARBA00022803"/>
    </source>
</evidence>
<dbReference type="PROSITE" id="PS50059">
    <property type="entry name" value="FKBP_PPIASE"/>
    <property type="match status" value="5"/>
</dbReference>
<dbReference type="InterPro" id="IPR046357">
    <property type="entry name" value="PPIase_dom_sf"/>
</dbReference>
<dbReference type="SUPFAM" id="SSF54534">
    <property type="entry name" value="FKBP-like"/>
    <property type="match status" value="5"/>
</dbReference>
<feature type="domain" description="PPIase FKBP-type" evidence="5">
    <location>
        <begin position="63"/>
        <end position="145"/>
    </location>
</feature>
<keyword evidence="3" id="KW-0413">Isomerase</keyword>
<dbReference type="PANTHER" id="PTHR46512:SF9">
    <property type="entry name" value="PEPTIDYLPROLYL ISOMERASE"/>
    <property type="match status" value="1"/>
</dbReference>
<dbReference type="SUPFAM" id="SSF48452">
    <property type="entry name" value="TPR-like"/>
    <property type="match status" value="1"/>
</dbReference>
<dbReference type="PANTHER" id="PTHR46512">
    <property type="entry name" value="PEPTIDYLPROLYL ISOMERASE"/>
    <property type="match status" value="1"/>
</dbReference>
<dbReference type="HOGENOM" id="CLU_013615_13_5_1"/>
<dbReference type="eggNOG" id="KOG0543">
    <property type="taxonomic scope" value="Eukaryota"/>
</dbReference>
<dbReference type="Gene3D" id="1.25.40.10">
    <property type="entry name" value="Tetratricopeptide repeat domain"/>
    <property type="match status" value="1"/>
</dbReference>
<dbReference type="EnsemblPlants" id="ORUFI01G22250.1">
    <property type="protein sequence ID" value="ORUFI01G22250.1"/>
    <property type="gene ID" value="ORUFI01G22250"/>
</dbReference>
<keyword evidence="7" id="KW-1185">Reference proteome</keyword>
<dbReference type="FunFam" id="3.10.50.40:FF:000022">
    <property type="entry name" value="Peptidylprolyl isomerase"/>
    <property type="match status" value="1"/>
</dbReference>
<dbReference type="FunFam" id="1.25.40.10:FF:000675">
    <property type="entry name" value="Peptidylprolyl isomerase"/>
    <property type="match status" value="1"/>
</dbReference>
<reference evidence="7" key="1">
    <citation type="submission" date="2013-06" db="EMBL/GenBank/DDBJ databases">
        <authorList>
            <person name="Zhao Q."/>
        </authorList>
    </citation>
    <scope>NUCLEOTIDE SEQUENCE</scope>
    <source>
        <strain evidence="7">cv. W1943</strain>
    </source>
</reference>
<reference evidence="6" key="2">
    <citation type="submission" date="2015-06" db="UniProtKB">
        <authorList>
            <consortium name="EnsemblPlants"/>
        </authorList>
    </citation>
    <scope>IDENTIFICATION</scope>
</reference>
<evidence type="ECO:0000256" key="4">
    <source>
        <dbReference type="SAM" id="MobiDB-lite"/>
    </source>
</evidence>
<dbReference type="FunFam" id="3.10.50.40:FF:000017">
    <property type="entry name" value="Peptidylprolyl isomerase"/>
    <property type="match status" value="1"/>
</dbReference>
<feature type="domain" description="PPIase FKBP-type" evidence="5">
    <location>
        <begin position="496"/>
        <end position="606"/>
    </location>
</feature>
<dbReference type="Pfam" id="PF00254">
    <property type="entry name" value="FKBP_C"/>
    <property type="match status" value="5"/>
</dbReference>